<dbReference type="InterPro" id="IPR018060">
    <property type="entry name" value="HTH_AraC"/>
</dbReference>
<dbReference type="SMART" id="SM00342">
    <property type="entry name" value="HTH_ARAC"/>
    <property type="match status" value="2"/>
</dbReference>
<keyword evidence="1" id="KW-0805">Transcription regulation</keyword>
<dbReference type="PANTHER" id="PTHR43280">
    <property type="entry name" value="ARAC-FAMILY TRANSCRIPTIONAL REGULATOR"/>
    <property type="match status" value="1"/>
</dbReference>
<dbReference type="RefSeq" id="WP_126779940.1">
    <property type="nucleotide sequence ID" value="NZ_CAUQJP010000062.1"/>
</dbReference>
<name>A0A429ZN80_9ENTE</name>
<dbReference type="GO" id="GO:0043565">
    <property type="term" value="F:sequence-specific DNA binding"/>
    <property type="evidence" value="ECO:0007669"/>
    <property type="project" value="InterPro"/>
</dbReference>
<evidence type="ECO:0000259" key="4">
    <source>
        <dbReference type="PROSITE" id="PS01124"/>
    </source>
</evidence>
<dbReference type="SUPFAM" id="SSF51215">
    <property type="entry name" value="Regulatory protein AraC"/>
    <property type="match status" value="1"/>
</dbReference>
<dbReference type="Pfam" id="PF12833">
    <property type="entry name" value="HTH_18"/>
    <property type="match status" value="2"/>
</dbReference>
<dbReference type="PROSITE" id="PS01124">
    <property type="entry name" value="HTH_ARAC_FAMILY_2"/>
    <property type="match status" value="2"/>
</dbReference>
<evidence type="ECO:0000256" key="2">
    <source>
        <dbReference type="ARBA" id="ARBA00023125"/>
    </source>
</evidence>
<keyword evidence="6" id="KW-1185">Reference proteome</keyword>
<dbReference type="AlphaFoldDB" id="A0A429ZN80"/>
<dbReference type="GO" id="GO:0003700">
    <property type="term" value="F:DNA-binding transcription factor activity"/>
    <property type="evidence" value="ECO:0007669"/>
    <property type="project" value="InterPro"/>
</dbReference>
<accession>A0A429ZN80</accession>
<comment type="caution">
    <text evidence="5">The sequence shown here is derived from an EMBL/GenBank/DDBJ whole genome shotgun (WGS) entry which is preliminary data.</text>
</comment>
<evidence type="ECO:0000313" key="6">
    <source>
        <dbReference type="Proteomes" id="UP000287239"/>
    </source>
</evidence>
<evidence type="ECO:0000256" key="1">
    <source>
        <dbReference type="ARBA" id="ARBA00023015"/>
    </source>
</evidence>
<gene>
    <name evidence="5" type="ORF">CBF35_08135</name>
</gene>
<protein>
    <recommendedName>
        <fullName evidence="4">HTH araC/xylS-type domain-containing protein</fullName>
    </recommendedName>
</protein>
<feature type="domain" description="HTH araC/xylS-type" evidence="4">
    <location>
        <begin position="302"/>
        <end position="400"/>
    </location>
</feature>
<dbReference type="Proteomes" id="UP000287239">
    <property type="component" value="Unassembled WGS sequence"/>
</dbReference>
<evidence type="ECO:0000256" key="3">
    <source>
        <dbReference type="ARBA" id="ARBA00023163"/>
    </source>
</evidence>
<dbReference type="PANTHER" id="PTHR43280:SF2">
    <property type="entry name" value="HTH-TYPE TRANSCRIPTIONAL REGULATOR EXSA"/>
    <property type="match status" value="1"/>
</dbReference>
<reference evidence="5 6" key="1">
    <citation type="submission" date="2017-05" db="EMBL/GenBank/DDBJ databases">
        <title>Vagococcus spp. assemblies.</title>
        <authorList>
            <person name="Gulvik C.A."/>
        </authorList>
    </citation>
    <scope>NUCLEOTIDE SEQUENCE [LARGE SCALE GENOMIC DNA]</scope>
    <source>
        <strain evidence="5 6">NCFB 2777</strain>
    </source>
</reference>
<dbReference type="Gene3D" id="1.10.10.60">
    <property type="entry name" value="Homeodomain-like"/>
    <property type="match status" value="2"/>
</dbReference>
<dbReference type="PROSITE" id="PS00041">
    <property type="entry name" value="HTH_ARAC_FAMILY_1"/>
    <property type="match status" value="1"/>
</dbReference>
<keyword evidence="3" id="KW-0804">Transcription</keyword>
<feature type="domain" description="HTH araC/xylS-type" evidence="4">
    <location>
        <begin position="190"/>
        <end position="288"/>
    </location>
</feature>
<proteinExistence type="predicted"/>
<sequence length="404" mass="46666">MTDYQKELIPYTSVDYYDGNLRTNDLRISLRKVLKKQPRQLKDNVTVIYIVEGEAELRINGEKTVVKAGQLMMLMSYHVYAFEKIPDQDCSYYDCQFSIGLLLLAKTSKSAYLNSLQELDKGLPIVSLTVTEQKECLSLLEKLRQEFVSAETWGQDILVLHSTTGLIYLFLKGIKRREELIKKRPVNQNWQLLQYIHFHHQKDLTLKELESEFQLSQAEIRDKLMALTGLTFAQNLNRVRIINASALLAFDGLSINQIGRIVGYKNDAHFYKEFKQAKNCSPKSYQQGQGLTVEEGYCDETTAIFIYLYENYRKDLSLLKVSQALNIATKKIRSLLADDFQMSLGELVKGLRMLNGKGLLDYQDLGIAQISEFLGYQDVKVFRKEFKETYGCPPMAYRRNRQKS</sequence>
<dbReference type="Gene3D" id="2.60.120.10">
    <property type="entry name" value="Jelly Rolls"/>
    <property type="match status" value="1"/>
</dbReference>
<dbReference type="GeneID" id="98568335"/>
<dbReference type="EMBL" id="NGJU01000011">
    <property type="protein sequence ID" value="RST95143.1"/>
    <property type="molecule type" value="Genomic_DNA"/>
</dbReference>
<organism evidence="5 6">
    <name type="scientific">Vagococcus salmoninarum</name>
    <dbReference type="NCBI Taxonomy" id="2739"/>
    <lineage>
        <taxon>Bacteria</taxon>
        <taxon>Bacillati</taxon>
        <taxon>Bacillota</taxon>
        <taxon>Bacilli</taxon>
        <taxon>Lactobacillales</taxon>
        <taxon>Enterococcaceae</taxon>
        <taxon>Vagococcus</taxon>
    </lineage>
</organism>
<dbReference type="InterPro" id="IPR009057">
    <property type="entry name" value="Homeodomain-like_sf"/>
</dbReference>
<keyword evidence="2" id="KW-0238">DNA-binding</keyword>
<dbReference type="InterPro" id="IPR018062">
    <property type="entry name" value="HTH_AraC-typ_CS"/>
</dbReference>
<dbReference type="SUPFAM" id="SSF46689">
    <property type="entry name" value="Homeodomain-like"/>
    <property type="match status" value="2"/>
</dbReference>
<dbReference type="InterPro" id="IPR003313">
    <property type="entry name" value="AraC-bd"/>
</dbReference>
<dbReference type="InterPro" id="IPR037923">
    <property type="entry name" value="HTH-like"/>
</dbReference>
<evidence type="ECO:0000313" key="5">
    <source>
        <dbReference type="EMBL" id="RST95143.1"/>
    </source>
</evidence>
<dbReference type="InterPro" id="IPR014710">
    <property type="entry name" value="RmlC-like_jellyroll"/>
</dbReference>
<dbReference type="OrthoDB" id="9788446at2"/>
<dbReference type="Pfam" id="PF02311">
    <property type="entry name" value="AraC_binding"/>
    <property type="match status" value="1"/>
</dbReference>